<dbReference type="Pfam" id="PF00989">
    <property type="entry name" value="PAS"/>
    <property type="match status" value="1"/>
</dbReference>
<dbReference type="PANTHER" id="PTHR45138:SF9">
    <property type="entry name" value="DIGUANYLATE CYCLASE DGCM-RELATED"/>
    <property type="match status" value="1"/>
</dbReference>
<dbReference type="FunFam" id="3.30.70.270:FF:000001">
    <property type="entry name" value="Diguanylate cyclase domain protein"/>
    <property type="match status" value="1"/>
</dbReference>
<dbReference type="EMBL" id="FSRG01000004">
    <property type="protein sequence ID" value="SIN91574.1"/>
    <property type="molecule type" value="Genomic_DNA"/>
</dbReference>
<evidence type="ECO:0000256" key="2">
    <source>
        <dbReference type="ARBA" id="ARBA00034247"/>
    </source>
</evidence>
<dbReference type="SUPFAM" id="SSF55785">
    <property type="entry name" value="PYP-like sensor domain (PAS domain)"/>
    <property type="match status" value="1"/>
</dbReference>
<dbReference type="SMART" id="SM00267">
    <property type="entry name" value="GGDEF"/>
    <property type="match status" value="1"/>
</dbReference>
<sequence length="297" mass="33373">MEKNFYREVLTVLPDGVSVVDTNNEILFWNKAMEKITGYSSVEVLGNPCANNKLCSINSEGKELCDTDCPLKEAVQKKTHSEHSVFLRHKNGHRIALRVKTYPLQNQLGTIIGGTQFYSLLSAQEQLVAEVEKLREEALQDWLTGIGNRRFGEMTLKKVSRPPTDTSYGVLFVDIDHFKTINDTWGHAIGDEILRMVASSLNSGLRNTDTASRWGGEEFLLILPTSTIQDLLTVGERVRMLVEKSWLEHDNTIIKVTASVGGTIAKKNEDIHSVLQRADQQLYLSKTNGRNRVSIDK</sequence>
<dbReference type="GO" id="GO:0006355">
    <property type="term" value="P:regulation of DNA-templated transcription"/>
    <property type="evidence" value="ECO:0007669"/>
    <property type="project" value="InterPro"/>
</dbReference>
<comment type="catalytic activity">
    <reaction evidence="2">
        <text>2 GTP = 3',3'-c-di-GMP + 2 diphosphate</text>
        <dbReference type="Rhea" id="RHEA:24898"/>
        <dbReference type="ChEBI" id="CHEBI:33019"/>
        <dbReference type="ChEBI" id="CHEBI:37565"/>
        <dbReference type="ChEBI" id="CHEBI:58805"/>
        <dbReference type="EC" id="2.7.7.65"/>
    </reaction>
</comment>
<dbReference type="Proteomes" id="UP000184694">
    <property type="component" value="Unassembled WGS sequence"/>
</dbReference>
<dbReference type="InterPro" id="IPR050469">
    <property type="entry name" value="Diguanylate_Cyclase"/>
</dbReference>
<protein>
    <recommendedName>
        <fullName evidence="1">diguanylate cyclase</fullName>
        <ecNumber evidence="1">2.7.7.65</ecNumber>
    </recommendedName>
</protein>
<dbReference type="InterPro" id="IPR000160">
    <property type="entry name" value="GGDEF_dom"/>
</dbReference>
<feature type="domain" description="GGDEF" evidence="4">
    <location>
        <begin position="166"/>
        <end position="297"/>
    </location>
</feature>
<dbReference type="NCBIfam" id="TIGR00254">
    <property type="entry name" value="GGDEF"/>
    <property type="match status" value="1"/>
</dbReference>
<dbReference type="SMART" id="SM00091">
    <property type="entry name" value="PAS"/>
    <property type="match status" value="1"/>
</dbReference>
<dbReference type="InterPro" id="IPR043128">
    <property type="entry name" value="Rev_trsase/Diguanyl_cyclase"/>
</dbReference>
<dbReference type="PROSITE" id="PS50887">
    <property type="entry name" value="GGDEF"/>
    <property type="match status" value="1"/>
</dbReference>
<dbReference type="InterPro" id="IPR035965">
    <property type="entry name" value="PAS-like_dom_sf"/>
</dbReference>
<dbReference type="SUPFAM" id="SSF55073">
    <property type="entry name" value="Nucleotide cyclase"/>
    <property type="match status" value="1"/>
</dbReference>
<dbReference type="InterPro" id="IPR013767">
    <property type="entry name" value="PAS_fold"/>
</dbReference>
<feature type="domain" description="PAS" evidence="3">
    <location>
        <begin position="2"/>
        <end position="47"/>
    </location>
</feature>
<accession>A0A1N6F8N1</accession>
<dbReference type="OrthoDB" id="9790367at2"/>
<organism evidence="5 6">
    <name type="scientific">Halodesulfovibrio marinisediminis DSM 17456</name>
    <dbReference type="NCBI Taxonomy" id="1121457"/>
    <lineage>
        <taxon>Bacteria</taxon>
        <taxon>Pseudomonadati</taxon>
        <taxon>Thermodesulfobacteriota</taxon>
        <taxon>Desulfovibrionia</taxon>
        <taxon>Desulfovibrionales</taxon>
        <taxon>Desulfovibrionaceae</taxon>
        <taxon>Halodesulfovibrio</taxon>
    </lineage>
</organism>
<dbReference type="Gene3D" id="3.30.70.270">
    <property type="match status" value="1"/>
</dbReference>
<dbReference type="InterPro" id="IPR000014">
    <property type="entry name" value="PAS"/>
</dbReference>
<proteinExistence type="predicted"/>
<dbReference type="InterPro" id="IPR029787">
    <property type="entry name" value="Nucleotide_cyclase"/>
</dbReference>
<dbReference type="STRING" id="1121457.SAMN02745161_1166"/>
<evidence type="ECO:0000259" key="4">
    <source>
        <dbReference type="PROSITE" id="PS50887"/>
    </source>
</evidence>
<name>A0A1N6F8N1_9BACT</name>
<evidence type="ECO:0000313" key="6">
    <source>
        <dbReference type="Proteomes" id="UP000184694"/>
    </source>
</evidence>
<dbReference type="Gene3D" id="3.30.450.20">
    <property type="entry name" value="PAS domain"/>
    <property type="match status" value="1"/>
</dbReference>
<dbReference type="PANTHER" id="PTHR45138">
    <property type="entry name" value="REGULATORY COMPONENTS OF SENSORY TRANSDUCTION SYSTEM"/>
    <property type="match status" value="1"/>
</dbReference>
<evidence type="ECO:0000259" key="3">
    <source>
        <dbReference type="PROSITE" id="PS50112"/>
    </source>
</evidence>
<reference evidence="6" key="1">
    <citation type="submission" date="2016-11" db="EMBL/GenBank/DDBJ databases">
        <authorList>
            <person name="Varghese N."/>
            <person name="Submissions S."/>
        </authorList>
    </citation>
    <scope>NUCLEOTIDE SEQUENCE [LARGE SCALE GENOMIC DNA]</scope>
    <source>
        <strain evidence="6">DSM 17456</strain>
    </source>
</reference>
<dbReference type="AlphaFoldDB" id="A0A1N6F8N1"/>
<dbReference type="NCBIfam" id="TIGR00229">
    <property type="entry name" value="sensory_box"/>
    <property type="match status" value="1"/>
</dbReference>
<evidence type="ECO:0000313" key="5">
    <source>
        <dbReference type="EMBL" id="SIN91574.1"/>
    </source>
</evidence>
<dbReference type="GO" id="GO:0052621">
    <property type="term" value="F:diguanylate cyclase activity"/>
    <property type="evidence" value="ECO:0007669"/>
    <property type="project" value="UniProtKB-EC"/>
</dbReference>
<dbReference type="EC" id="2.7.7.65" evidence="1"/>
<gene>
    <name evidence="5" type="ORF">SAMN02745161_1166</name>
</gene>
<keyword evidence="6" id="KW-1185">Reference proteome</keyword>
<dbReference type="Pfam" id="PF00990">
    <property type="entry name" value="GGDEF"/>
    <property type="match status" value="1"/>
</dbReference>
<dbReference type="CDD" id="cd00130">
    <property type="entry name" value="PAS"/>
    <property type="match status" value="1"/>
</dbReference>
<dbReference type="CDD" id="cd01949">
    <property type="entry name" value="GGDEF"/>
    <property type="match status" value="1"/>
</dbReference>
<dbReference type="PROSITE" id="PS50112">
    <property type="entry name" value="PAS"/>
    <property type="match status" value="1"/>
</dbReference>
<evidence type="ECO:0000256" key="1">
    <source>
        <dbReference type="ARBA" id="ARBA00012528"/>
    </source>
</evidence>
<dbReference type="RefSeq" id="WP_074216015.1">
    <property type="nucleotide sequence ID" value="NZ_FSRG01000004.1"/>
</dbReference>